<dbReference type="Proteomes" id="UP000653156">
    <property type="component" value="Chromosome"/>
</dbReference>
<comment type="similarity">
    <text evidence="7">Belongs to the transglycosylase MltG family.</text>
</comment>
<dbReference type="GO" id="GO:0009252">
    <property type="term" value="P:peptidoglycan biosynthetic process"/>
    <property type="evidence" value="ECO:0007669"/>
    <property type="project" value="UniProtKB-UniRule"/>
</dbReference>
<dbReference type="NCBIfam" id="TIGR00247">
    <property type="entry name" value="endolytic transglycosylase MltG"/>
    <property type="match status" value="1"/>
</dbReference>
<comment type="function">
    <text evidence="7">Functions as a peptidoglycan terminase that cleaves nascent peptidoglycan strands endolytically to terminate their elongation.</text>
</comment>
<dbReference type="PANTHER" id="PTHR30518">
    <property type="entry name" value="ENDOLYTIC MUREIN TRANSGLYCOSYLASE"/>
    <property type="match status" value="1"/>
</dbReference>
<evidence type="ECO:0000256" key="5">
    <source>
        <dbReference type="ARBA" id="ARBA00023239"/>
    </source>
</evidence>
<protein>
    <recommendedName>
        <fullName evidence="7">Endolytic murein transglycosylase</fullName>
        <ecNumber evidence="7">4.2.2.29</ecNumber>
    </recommendedName>
    <alternativeName>
        <fullName evidence="7">Peptidoglycan lytic transglycosylase</fullName>
    </alternativeName>
    <alternativeName>
        <fullName evidence="7">Peptidoglycan polymerization terminase</fullName>
    </alternativeName>
</protein>
<dbReference type="EC" id="4.2.2.29" evidence="7"/>
<keyword evidence="4 7" id="KW-0472">Membrane</keyword>
<organism evidence="8 9">
    <name type="scientific">Paralysiella testudinis</name>
    <dbReference type="NCBI Taxonomy" id="2809020"/>
    <lineage>
        <taxon>Bacteria</taxon>
        <taxon>Pseudomonadati</taxon>
        <taxon>Pseudomonadota</taxon>
        <taxon>Betaproteobacteria</taxon>
        <taxon>Neisseriales</taxon>
        <taxon>Neisseriaceae</taxon>
        <taxon>Paralysiella</taxon>
    </lineage>
</organism>
<evidence type="ECO:0000256" key="4">
    <source>
        <dbReference type="ARBA" id="ARBA00023136"/>
    </source>
</evidence>
<evidence type="ECO:0000256" key="6">
    <source>
        <dbReference type="ARBA" id="ARBA00023316"/>
    </source>
</evidence>
<dbReference type="GO" id="GO:0008932">
    <property type="term" value="F:lytic endotransglycosylase activity"/>
    <property type="evidence" value="ECO:0007669"/>
    <property type="project" value="UniProtKB-UniRule"/>
</dbReference>
<comment type="catalytic activity">
    <reaction evidence="7">
        <text>a peptidoglycan chain = a peptidoglycan chain with N-acetyl-1,6-anhydromuramyl-[peptide] at the reducing end + a peptidoglycan chain with N-acetylglucosamine at the non-reducing end.</text>
        <dbReference type="EC" id="4.2.2.29"/>
    </reaction>
</comment>
<gene>
    <name evidence="7 8" type="primary">mltG</name>
    <name evidence="8" type="ORF">JQU52_08325</name>
</gene>
<dbReference type="AlphaFoldDB" id="A0A892ZBV9"/>
<dbReference type="GO" id="GO:0005886">
    <property type="term" value="C:plasma membrane"/>
    <property type="evidence" value="ECO:0007669"/>
    <property type="project" value="UniProtKB-UniRule"/>
</dbReference>
<evidence type="ECO:0000256" key="7">
    <source>
        <dbReference type="HAMAP-Rule" id="MF_02065"/>
    </source>
</evidence>
<evidence type="ECO:0000256" key="3">
    <source>
        <dbReference type="ARBA" id="ARBA00022989"/>
    </source>
</evidence>
<dbReference type="KEGG" id="ptes:JQU52_08325"/>
<feature type="site" description="Important for catalytic activity" evidence="7">
    <location>
        <position position="212"/>
    </location>
</feature>
<dbReference type="RefSeq" id="WP_230338051.1">
    <property type="nucleotide sequence ID" value="NZ_CP069798.1"/>
</dbReference>
<accession>A0A892ZBV9</accession>
<evidence type="ECO:0000313" key="9">
    <source>
        <dbReference type="Proteomes" id="UP000653156"/>
    </source>
</evidence>
<keyword evidence="6 7" id="KW-0961">Cell wall biogenesis/degradation</keyword>
<keyword evidence="9" id="KW-1185">Reference proteome</keyword>
<dbReference type="EMBL" id="CP069798">
    <property type="protein sequence ID" value="QRQ80765.1"/>
    <property type="molecule type" value="Genomic_DNA"/>
</dbReference>
<keyword evidence="1 7" id="KW-1003">Cell membrane</keyword>
<proteinExistence type="inferred from homology"/>
<keyword evidence="3 7" id="KW-1133">Transmembrane helix</keyword>
<keyword evidence="7" id="KW-0997">Cell inner membrane</keyword>
<dbReference type="HAMAP" id="MF_02065">
    <property type="entry name" value="MltG"/>
    <property type="match status" value="1"/>
</dbReference>
<dbReference type="Gene3D" id="3.30.1490.480">
    <property type="entry name" value="Endolytic murein transglycosylase"/>
    <property type="match status" value="1"/>
</dbReference>
<dbReference type="CDD" id="cd08010">
    <property type="entry name" value="MltG_like"/>
    <property type="match status" value="1"/>
</dbReference>
<name>A0A892ZBV9_9NEIS</name>
<evidence type="ECO:0000256" key="1">
    <source>
        <dbReference type="ARBA" id="ARBA00022475"/>
    </source>
</evidence>
<keyword evidence="5 7" id="KW-0456">Lyase</keyword>
<dbReference type="PANTHER" id="PTHR30518:SF2">
    <property type="entry name" value="ENDOLYTIC MUREIN TRANSGLYCOSYLASE"/>
    <property type="match status" value="1"/>
</dbReference>
<sequence>MTGKWWRWLGLLLLVVAVLVATALFVPKENGGYRMKVAQGQGMATVSRQLANDGVVYNRHVLLGAAYVLGIHDKLHAGNYRLPRSISTWQILQRLRDGRPDTVTVQIIEGTTFAQMRRIINQTEDIRHDTRHLSDAELLRQVDAQTPSDKPEGLFFPDSYEIDTDSSDLALYQLAYRTMQKHLQAAWDERQSGLPYQTPYQLLIMASIIEKETGHPDDRAHVSAVFTNRLNIGMRLQTDPTVIYGMGSAYQGRIRRADLQRDTPYNTYTRAGLTPTPIALPGKAALEAAAHPSSEKYLYFVSRMDGSGKSQFSHNLDEHNAAVREFILKQRK</sequence>
<dbReference type="Pfam" id="PF02618">
    <property type="entry name" value="YceG"/>
    <property type="match status" value="1"/>
</dbReference>
<evidence type="ECO:0000313" key="8">
    <source>
        <dbReference type="EMBL" id="QRQ80765.1"/>
    </source>
</evidence>
<reference evidence="8" key="1">
    <citation type="submission" date="2021-02" db="EMBL/GenBank/DDBJ databases">
        <title>Neisseriaceae sp. 26B isolated from the cloaca of a Common Toad-headed Turtle (Mesoclemmys nasuta).</title>
        <authorList>
            <person name="Spergser J."/>
            <person name="Busse H.-J."/>
        </authorList>
    </citation>
    <scope>NUCLEOTIDE SEQUENCE</scope>
    <source>
        <strain evidence="8">26B</strain>
    </source>
</reference>
<dbReference type="FunFam" id="3.30.160.60:FF:000242">
    <property type="entry name" value="Endolytic murein transglycosylase"/>
    <property type="match status" value="1"/>
</dbReference>
<dbReference type="GO" id="GO:0071555">
    <property type="term" value="P:cell wall organization"/>
    <property type="evidence" value="ECO:0007669"/>
    <property type="project" value="UniProtKB-KW"/>
</dbReference>
<dbReference type="InterPro" id="IPR003770">
    <property type="entry name" value="MLTG-like"/>
</dbReference>
<keyword evidence="2 7" id="KW-0812">Transmembrane</keyword>
<dbReference type="Gene3D" id="3.30.160.60">
    <property type="entry name" value="Classic Zinc Finger"/>
    <property type="match status" value="1"/>
</dbReference>
<evidence type="ECO:0000256" key="2">
    <source>
        <dbReference type="ARBA" id="ARBA00022692"/>
    </source>
</evidence>